<reference evidence="2" key="1">
    <citation type="submission" date="2020-09" db="EMBL/GenBank/DDBJ databases">
        <title>Streptomyces grisecoloratus sp. nov., isolated from cotton soil.</title>
        <authorList>
            <person name="Xing L."/>
        </authorList>
    </citation>
    <scope>NUCLEOTIDE SEQUENCE</scope>
    <source>
        <strain evidence="2">TRM S81-3</strain>
    </source>
</reference>
<dbReference type="RefSeq" id="WP_188182525.1">
    <property type="nucleotide sequence ID" value="NZ_JACVQF010000200.1"/>
</dbReference>
<evidence type="ECO:0000256" key="1">
    <source>
        <dbReference type="SAM" id="MobiDB-lite"/>
    </source>
</evidence>
<proteinExistence type="predicted"/>
<name>A0A926L319_9ACTN</name>
<dbReference type="AlphaFoldDB" id="A0A926L319"/>
<dbReference type="EMBL" id="JACVQF010000200">
    <property type="protein sequence ID" value="MBD0421543.1"/>
    <property type="molecule type" value="Genomic_DNA"/>
</dbReference>
<protein>
    <submittedName>
        <fullName evidence="2">Uncharacterized protein</fullName>
    </submittedName>
</protein>
<sequence>MSRTHRFHLDVHGHSVTVQATASETELLVDGKVVGYQRTQAGHRKSTSTLAAQLPGDPPQSFGVTLRPGDAGALTCVLEVDGRSLPMPESPLGRAEHPRPAASARPVRRIRRLLRRSLGRRIRL</sequence>
<organism evidence="2 3">
    <name type="scientific">Streptomyces griseicoloratus</name>
    <dbReference type="NCBI Taxonomy" id="2752516"/>
    <lineage>
        <taxon>Bacteria</taxon>
        <taxon>Bacillati</taxon>
        <taxon>Actinomycetota</taxon>
        <taxon>Actinomycetes</taxon>
        <taxon>Kitasatosporales</taxon>
        <taxon>Streptomycetaceae</taxon>
        <taxon>Streptomyces</taxon>
    </lineage>
</organism>
<comment type="caution">
    <text evidence="2">The sequence shown here is derived from an EMBL/GenBank/DDBJ whole genome shotgun (WGS) entry which is preliminary data.</text>
</comment>
<evidence type="ECO:0000313" key="3">
    <source>
        <dbReference type="Proteomes" id="UP000621210"/>
    </source>
</evidence>
<evidence type="ECO:0000313" key="2">
    <source>
        <dbReference type="EMBL" id="MBD0421543.1"/>
    </source>
</evidence>
<dbReference type="Proteomes" id="UP000621210">
    <property type="component" value="Unassembled WGS sequence"/>
</dbReference>
<reference evidence="2" key="2">
    <citation type="submission" date="2020-09" db="EMBL/GenBank/DDBJ databases">
        <authorList>
            <person name="Luo X."/>
        </authorList>
    </citation>
    <scope>NUCLEOTIDE SEQUENCE</scope>
    <source>
        <strain evidence="2">TRM S81-3</strain>
    </source>
</reference>
<feature type="region of interest" description="Disordered" evidence="1">
    <location>
        <begin position="86"/>
        <end position="106"/>
    </location>
</feature>
<accession>A0A926L319</accession>
<gene>
    <name evidence="2" type="ORF">H0H10_20700</name>
</gene>
<keyword evidence="3" id="KW-1185">Reference proteome</keyword>